<evidence type="ECO:0000313" key="3">
    <source>
        <dbReference type="Proteomes" id="UP000036987"/>
    </source>
</evidence>
<keyword evidence="3" id="KW-1185">Reference proteome</keyword>
<dbReference type="AlphaFoldDB" id="A0A0K9Q3M3"/>
<keyword evidence="1" id="KW-0812">Transmembrane</keyword>
<name>A0A0K9Q3M3_ZOSMR</name>
<reference evidence="3" key="1">
    <citation type="journal article" date="2016" name="Nature">
        <title>The genome of the seagrass Zostera marina reveals angiosperm adaptation to the sea.</title>
        <authorList>
            <person name="Olsen J.L."/>
            <person name="Rouze P."/>
            <person name="Verhelst B."/>
            <person name="Lin Y.-C."/>
            <person name="Bayer T."/>
            <person name="Collen J."/>
            <person name="Dattolo E."/>
            <person name="De Paoli E."/>
            <person name="Dittami S."/>
            <person name="Maumus F."/>
            <person name="Michel G."/>
            <person name="Kersting A."/>
            <person name="Lauritano C."/>
            <person name="Lohaus R."/>
            <person name="Toepel M."/>
            <person name="Tonon T."/>
            <person name="Vanneste K."/>
            <person name="Amirebrahimi M."/>
            <person name="Brakel J."/>
            <person name="Bostroem C."/>
            <person name="Chovatia M."/>
            <person name="Grimwood J."/>
            <person name="Jenkins J.W."/>
            <person name="Jueterbock A."/>
            <person name="Mraz A."/>
            <person name="Stam W.T."/>
            <person name="Tice H."/>
            <person name="Bornberg-Bauer E."/>
            <person name="Green P.J."/>
            <person name="Pearson G.A."/>
            <person name="Procaccini G."/>
            <person name="Duarte C.M."/>
            <person name="Schmutz J."/>
            <person name="Reusch T.B.H."/>
            <person name="Van de Peer Y."/>
        </authorList>
    </citation>
    <scope>NUCLEOTIDE SEQUENCE [LARGE SCALE GENOMIC DNA]</scope>
    <source>
        <strain evidence="3">cv. Finnish</strain>
    </source>
</reference>
<evidence type="ECO:0000256" key="1">
    <source>
        <dbReference type="SAM" id="Phobius"/>
    </source>
</evidence>
<keyword evidence="1" id="KW-1133">Transmembrane helix</keyword>
<accession>A0A0K9Q3M3</accession>
<dbReference type="Proteomes" id="UP000036987">
    <property type="component" value="Unassembled WGS sequence"/>
</dbReference>
<evidence type="ECO:0000313" key="2">
    <source>
        <dbReference type="EMBL" id="KMZ75888.1"/>
    </source>
</evidence>
<keyword evidence="1" id="KW-0472">Membrane</keyword>
<feature type="transmembrane region" description="Helical" evidence="1">
    <location>
        <begin position="16"/>
        <end position="34"/>
    </location>
</feature>
<proteinExistence type="predicted"/>
<protein>
    <submittedName>
        <fullName evidence="2">Uncharacterized protein</fullName>
    </submittedName>
</protein>
<gene>
    <name evidence="2" type="ORF">ZOSMA_10G01580</name>
</gene>
<dbReference type="EMBL" id="LFYR01000113">
    <property type="protein sequence ID" value="KMZ75888.1"/>
    <property type="molecule type" value="Genomic_DNA"/>
</dbReference>
<comment type="caution">
    <text evidence="2">The sequence shown here is derived from an EMBL/GenBank/DDBJ whole genome shotgun (WGS) entry which is preliminary data.</text>
</comment>
<organism evidence="2 3">
    <name type="scientific">Zostera marina</name>
    <name type="common">Eelgrass</name>
    <dbReference type="NCBI Taxonomy" id="29655"/>
    <lineage>
        <taxon>Eukaryota</taxon>
        <taxon>Viridiplantae</taxon>
        <taxon>Streptophyta</taxon>
        <taxon>Embryophyta</taxon>
        <taxon>Tracheophyta</taxon>
        <taxon>Spermatophyta</taxon>
        <taxon>Magnoliopsida</taxon>
        <taxon>Liliopsida</taxon>
        <taxon>Zosteraceae</taxon>
        <taxon>Zostera</taxon>
    </lineage>
</organism>
<sequence>MLLGSSMGLQLLIRKIIRNIFFLLSFVFFNYSYIT</sequence>